<dbReference type="PROSITE" id="PS51892">
    <property type="entry name" value="SUBTILASE"/>
    <property type="match status" value="1"/>
</dbReference>
<dbReference type="InterPro" id="IPR000209">
    <property type="entry name" value="Peptidase_S8/S53_dom"/>
</dbReference>
<dbReference type="PROSITE" id="PS51318">
    <property type="entry name" value="TAT"/>
    <property type="match status" value="1"/>
</dbReference>
<gene>
    <name evidence="10" type="ORF">DVA86_15525</name>
</gene>
<dbReference type="GO" id="GO:0004252">
    <property type="term" value="F:serine-type endopeptidase activity"/>
    <property type="evidence" value="ECO:0007669"/>
    <property type="project" value="UniProtKB-UniRule"/>
</dbReference>
<dbReference type="KEGG" id="sarm:DVA86_15525"/>
<evidence type="ECO:0000256" key="2">
    <source>
        <dbReference type="ARBA" id="ARBA00022670"/>
    </source>
</evidence>
<evidence type="ECO:0000256" key="3">
    <source>
        <dbReference type="ARBA" id="ARBA00022801"/>
    </source>
</evidence>
<organism evidence="10 11">
    <name type="scientific">Streptomyces armeniacus</name>
    <dbReference type="NCBI Taxonomy" id="83291"/>
    <lineage>
        <taxon>Bacteria</taxon>
        <taxon>Bacillati</taxon>
        <taxon>Actinomycetota</taxon>
        <taxon>Actinomycetes</taxon>
        <taxon>Kitasatosporales</taxon>
        <taxon>Streptomycetaceae</taxon>
        <taxon>Streptomyces</taxon>
    </lineage>
</organism>
<keyword evidence="11" id="KW-1185">Reference proteome</keyword>
<dbReference type="PANTHER" id="PTHR43806">
    <property type="entry name" value="PEPTIDASE S8"/>
    <property type="match status" value="1"/>
</dbReference>
<accession>A0A345XQE6</accession>
<dbReference type="InterPro" id="IPR036852">
    <property type="entry name" value="Peptidase_S8/S53_dom_sf"/>
</dbReference>
<dbReference type="SUPFAM" id="SSF52743">
    <property type="entry name" value="Subtilisin-like"/>
    <property type="match status" value="1"/>
</dbReference>
<dbReference type="InterPro" id="IPR010259">
    <property type="entry name" value="S8pro/Inhibitor_I9"/>
</dbReference>
<keyword evidence="3 5" id="KW-0378">Hydrolase</keyword>
<evidence type="ECO:0000256" key="1">
    <source>
        <dbReference type="ARBA" id="ARBA00011073"/>
    </source>
</evidence>
<comment type="similarity">
    <text evidence="1 5">Belongs to the peptidase S8 family.</text>
</comment>
<name>A0A345XQE6_9ACTN</name>
<feature type="signal peptide" evidence="7">
    <location>
        <begin position="1"/>
        <end position="33"/>
    </location>
</feature>
<evidence type="ECO:0000313" key="10">
    <source>
        <dbReference type="EMBL" id="AXK33862.1"/>
    </source>
</evidence>
<evidence type="ECO:0000256" key="7">
    <source>
        <dbReference type="SAM" id="SignalP"/>
    </source>
</evidence>
<feature type="domain" description="Peptidase S8/S53" evidence="8">
    <location>
        <begin position="175"/>
        <end position="414"/>
    </location>
</feature>
<feature type="region of interest" description="Disordered" evidence="6">
    <location>
        <begin position="414"/>
        <end position="445"/>
    </location>
</feature>
<dbReference type="Gene3D" id="3.40.50.200">
    <property type="entry name" value="Peptidase S8/S53 domain"/>
    <property type="match status" value="1"/>
</dbReference>
<feature type="chain" id="PRO_5016864145" evidence="7">
    <location>
        <begin position="34"/>
        <end position="445"/>
    </location>
</feature>
<evidence type="ECO:0000259" key="9">
    <source>
        <dbReference type="Pfam" id="PF05922"/>
    </source>
</evidence>
<dbReference type="PRINTS" id="PR00723">
    <property type="entry name" value="SUBTILISIN"/>
</dbReference>
<dbReference type="PANTHER" id="PTHR43806:SF11">
    <property type="entry name" value="CEREVISIN-RELATED"/>
    <property type="match status" value="1"/>
</dbReference>
<dbReference type="Pfam" id="PF05922">
    <property type="entry name" value="Inhibitor_I9"/>
    <property type="match status" value="1"/>
</dbReference>
<dbReference type="InterPro" id="IPR023827">
    <property type="entry name" value="Peptidase_S8_Asp-AS"/>
</dbReference>
<feature type="region of interest" description="Disordered" evidence="6">
    <location>
        <begin position="108"/>
        <end position="157"/>
    </location>
</feature>
<evidence type="ECO:0000256" key="5">
    <source>
        <dbReference type="PROSITE-ProRule" id="PRU01240"/>
    </source>
</evidence>
<reference evidence="10 11" key="1">
    <citation type="submission" date="2018-07" db="EMBL/GenBank/DDBJ databases">
        <title>Draft genome of the type strain Streptomyces armeniacus ATCC 15676.</title>
        <authorList>
            <person name="Labana P."/>
            <person name="Gosse J.T."/>
            <person name="Boddy C.N."/>
        </authorList>
    </citation>
    <scope>NUCLEOTIDE SEQUENCE [LARGE SCALE GENOMIC DNA]</scope>
    <source>
        <strain evidence="10 11">ATCC 15676</strain>
    </source>
</reference>
<dbReference type="Pfam" id="PF00082">
    <property type="entry name" value="Peptidase_S8"/>
    <property type="match status" value="1"/>
</dbReference>
<dbReference type="InterPro" id="IPR034193">
    <property type="entry name" value="PCSK9_ProteinaseK-like"/>
</dbReference>
<dbReference type="Proteomes" id="UP000254425">
    <property type="component" value="Chromosome"/>
</dbReference>
<protein>
    <submittedName>
        <fullName evidence="10">S8 family peptidase</fullName>
    </submittedName>
</protein>
<dbReference type="InterPro" id="IPR015500">
    <property type="entry name" value="Peptidase_S8_subtilisin-rel"/>
</dbReference>
<evidence type="ECO:0000256" key="6">
    <source>
        <dbReference type="SAM" id="MobiDB-lite"/>
    </source>
</evidence>
<feature type="domain" description="Inhibitor I9" evidence="9">
    <location>
        <begin position="59"/>
        <end position="114"/>
    </location>
</feature>
<feature type="active site" description="Charge relay system" evidence="5">
    <location>
        <position position="218"/>
    </location>
</feature>
<dbReference type="InterPro" id="IPR037045">
    <property type="entry name" value="S8pro/Inhibitor_I9_sf"/>
</dbReference>
<dbReference type="GO" id="GO:0006508">
    <property type="term" value="P:proteolysis"/>
    <property type="evidence" value="ECO:0007669"/>
    <property type="project" value="UniProtKB-KW"/>
</dbReference>
<feature type="active site" description="Charge relay system" evidence="5">
    <location>
        <position position="182"/>
    </location>
</feature>
<dbReference type="Gene3D" id="3.30.70.80">
    <property type="entry name" value="Peptidase S8 propeptide/proteinase inhibitor I9"/>
    <property type="match status" value="1"/>
</dbReference>
<evidence type="ECO:0000256" key="4">
    <source>
        <dbReference type="ARBA" id="ARBA00022825"/>
    </source>
</evidence>
<dbReference type="AlphaFoldDB" id="A0A345XQE6"/>
<dbReference type="GO" id="GO:0005615">
    <property type="term" value="C:extracellular space"/>
    <property type="evidence" value="ECO:0007669"/>
    <property type="project" value="TreeGrafter"/>
</dbReference>
<evidence type="ECO:0000313" key="11">
    <source>
        <dbReference type="Proteomes" id="UP000254425"/>
    </source>
</evidence>
<feature type="active site" description="Charge relay system" evidence="5">
    <location>
        <position position="378"/>
    </location>
</feature>
<evidence type="ECO:0000259" key="8">
    <source>
        <dbReference type="Pfam" id="PF00082"/>
    </source>
</evidence>
<dbReference type="FunFam" id="3.40.50.200:FF:000016">
    <property type="entry name" value="Proprotein convertase subtilisin/kexin type 9"/>
    <property type="match status" value="1"/>
</dbReference>
<proteinExistence type="inferred from homology"/>
<dbReference type="InterPro" id="IPR050131">
    <property type="entry name" value="Peptidase_S8_subtilisin-like"/>
</dbReference>
<keyword evidence="2 5" id="KW-0645">Protease</keyword>
<dbReference type="PROSITE" id="PS00136">
    <property type="entry name" value="SUBTILASE_ASP"/>
    <property type="match status" value="1"/>
</dbReference>
<dbReference type="InterPro" id="IPR006311">
    <property type="entry name" value="TAT_signal"/>
</dbReference>
<dbReference type="CDD" id="cd04077">
    <property type="entry name" value="Peptidases_S8_PCSK9_ProteinaseK_like"/>
    <property type="match status" value="1"/>
</dbReference>
<dbReference type="EMBL" id="CP031320">
    <property type="protein sequence ID" value="AXK33862.1"/>
    <property type="molecule type" value="Genomic_DNA"/>
</dbReference>
<sequence length="445" mass="45579">MTPMTKKHLLRAAAVATAAAAVALPPHFSPAHATPAAGTGERGVHVVQIHGTDATEEAVTRRAEEMTADNGGELRRVYHSALQGFSVSLTEAEVDAYLRDARVSSVTGDRTYEVAARPSRPAPHGPHRAGTHAPSPPPRDDGGTQPDPPSWGLDRLDQTDLPLDASYTYPGDAAGTDVYVLDTGVRVSHAEFGGRARAAYDAVEQREGGRSGTDCHGHGTAMAATAAGSSYGAAKQAGIASVRAFRCDGTATMEHLMTAVDWITTEATASGRPAVVNLGFSGPPGSVLDLQLYEMTVRGVAYTAAAGNGDADGTGGDACDVTPARQTTAITVAATGPDDTRPKWSNHGSCAHLFAPGTDIVTAGACSDTARTTLTGTSAAAAETAGVAAMHLAGHPEATPRELDAALIAAATKDRVRDPGEGSGNNLLHTVPAGSATTDDRRAER</sequence>
<keyword evidence="7" id="KW-0732">Signal</keyword>
<keyword evidence="4 5" id="KW-0720">Serine protease</keyword>